<dbReference type="RefSeq" id="WP_061858742.1">
    <property type="nucleotide sequence ID" value="NZ_LTBB01000010.1"/>
</dbReference>
<proteinExistence type="predicted"/>
<dbReference type="PATRIC" id="fig|1121305.3.peg.1921"/>
<name>A0A151ALA5_9CLOT</name>
<dbReference type="Gene3D" id="1.10.10.10">
    <property type="entry name" value="Winged helix-like DNA-binding domain superfamily/Winged helix DNA-binding domain"/>
    <property type="match status" value="1"/>
</dbReference>
<dbReference type="AlphaFoldDB" id="A0A151ALA5"/>
<reference evidence="1 2" key="1">
    <citation type="submission" date="2016-02" db="EMBL/GenBank/DDBJ databases">
        <title>Genome sequence of Clostridium colicanis DSM 13634.</title>
        <authorList>
            <person name="Poehlein A."/>
            <person name="Daniel R."/>
        </authorList>
    </citation>
    <scope>NUCLEOTIDE SEQUENCE [LARGE SCALE GENOMIC DNA]</scope>
    <source>
        <strain evidence="1 2">DSM 13634</strain>
    </source>
</reference>
<gene>
    <name evidence="1" type="ORF">CLCOL_19180</name>
</gene>
<dbReference type="InterPro" id="IPR036388">
    <property type="entry name" value="WH-like_DNA-bd_sf"/>
</dbReference>
<evidence type="ECO:0000313" key="1">
    <source>
        <dbReference type="EMBL" id="KYH28426.1"/>
    </source>
</evidence>
<protein>
    <submittedName>
        <fullName evidence="1">Uncharacterized protein</fullName>
    </submittedName>
</protein>
<comment type="caution">
    <text evidence="1">The sequence shown here is derived from an EMBL/GenBank/DDBJ whole genome shotgun (WGS) entry which is preliminary data.</text>
</comment>
<organism evidence="1 2">
    <name type="scientific">Clostridium colicanis DSM 13634</name>
    <dbReference type="NCBI Taxonomy" id="1121305"/>
    <lineage>
        <taxon>Bacteria</taxon>
        <taxon>Bacillati</taxon>
        <taxon>Bacillota</taxon>
        <taxon>Clostridia</taxon>
        <taxon>Eubacteriales</taxon>
        <taxon>Clostridiaceae</taxon>
        <taxon>Clostridium</taxon>
    </lineage>
</organism>
<dbReference type="GO" id="GO:0003700">
    <property type="term" value="F:DNA-binding transcription factor activity"/>
    <property type="evidence" value="ECO:0007669"/>
    <property type="project" value="InterPro"/>
</dbReference>
<dbReference type="EMBL" id="LTBB01000010">
    <property type="protein sequence ID" value="KYH28426.1"/>
    <property type="molecule type" value="Genomic_DNA"/>
</dbReference>
<accession>A0A151ALA5</accession>
<keyword evidence="2" id="KW-1185">Reference proteome</keyword>
<evidence type="ECO:0000313" key="2">
    <source>
        <dbReference type="Proteomes" id="UP000075374"/>
    </source>
</evidence>
<sequence>MLDKLKKSHRPYAKKILNTLYPDKQLDANSICSNFVKKYHAIVRASIKDLEKCSLLQSSQSKDKPEKIYSLSKKGKMLIESDMPKDIEVLEN</sequence>
<dbReference type="Proteomes" id="UP000075374">
    <property type="component" value="Unassembled WGS sequence"/>
</dbReference>